<comment type="caution">
    <text evidence="2">The sequence shown here is derived from an EMBL/GenBank/DDBJ whole genome shotgun (WGS) entry which is preliminary data.</text>
</comment>
<dbReference type="KEGG" id="tng:GSTEN00022296G001"/>
<evidence type="ECO:0000313" key="2">
    <source>
        <dbReference type="EMBL" id="CAG03024.1"/>
    </source>
</evidence>
<accession>Q4S8K8</accession>
<dbReference type="AlphaFoldDB" id="Q4S8K8"/>
<sequence>MHLGPPRWGLRFLPRPAGGGLALLLSPPDNENQAKPPQIGASISPRSPAPEPCLRREEELRDGLGSPIWTQSCDETCSRRHARTVRVPLAALWVDALGGAGQITSRSARR</sequence>
<organism evidence="2">
    <name type="scientific">Tetraodon nigroviridis</name>
    <name type="common">Spotted green pufferfish</name>
    <name type="synonym">Chelonodon nigroviridis</name>
    <dbReference type="NCBI Taxonomy" id="99883"/>
    <lineage>
        <taxon>Eukaryota</taxon>
        <taxon>Metazoa</taxon>
        <taxon>Chordata</taxon>
        <taxon>Craniata</taxon>
        <taxon>Vertebrata</taxon>
        <taxon>Euteleostomi</taxon>
        <taxon>Actinopterygii</taxon>
        <taxon>Neopterygii</taxon>
        <taxon>Teleostei</taxon>
        <taxon>Neoteleostei</taxon>
        <taxon>Acanthomorphata</taxon>
        <taxon>Eupercaria</taxon>
        <taxon>Tetraodontiformes</taxon>
        <taxon>Tetradontoidea</taxon>
        <taxon>Tetraodontidae</taxon>
        <taxon>Tetraodon</taxon>
    </lineage>
</organism>
<reference evidence="2" key="2">
    <citation type="submission" date="2004-02" db="EMBL/GenBank/DDBJ databases">
        <authorList>
            <consortium name="Genoscope"/>
            <consortium name="Whitehead Institute Centre for Genome Research"/>
        </authorList>
    </citation>
    <scope>NUCLEOTIDE SEQUENCE</scope>
</reference>
<reference evidence="2" key="1">
    <citation type="journal article" date="2004" name="Nature">
        <title>Genome duplication in the teleost fish Tetraodon nigroviridis reveals the early vertebrate proto-karyotype.</title>
        <authorList>
            <person name="Jaillon O."/>
            <person name="Aury J.-M."/>
            <person name="Brunet F."/>
            <person name="Petit J.-L."/>
            <person name="Stange-Thomann N."/>
            <person name="Mauceli E."/>
            <person name="Bouneau L."/>
            <person name="Fischer C."/>
            <person name="Ozouf-Costaz C."/>
            <person name="Bernot A."/>
            <person name="Nicaud S."/>
            <person name="Jaffe D."/>
            <person name="Fisher S."/>
            <person name="Lutfalla G."/>
            <person name="Dossat C."/>
            <person name="Segurens B."/>
            <person name="Dasilva C."/>
            <person name="Salanoubat M."/>
            <person name="Levy M."/>
            <person name="Boudet N."/>
            <person name="Castellano S."/>
            <person name="Anthouard V."/>
            <person name="Jubin C."/>
            <person name="Castelli V."/>
            <person name="Katinka M."/>
            <person name="Vacherie B."/>
            <person name="Biemont C."/>
            <person name="Skalli Z."/>
            <person name="Cattolico L."/>
            <person name="Poulain J."/>
            <person name="De Berardinis V."/>
            <person name="Cruaud C."/>
            <person name="Duprat S."/>
            <person name="Brottier P."/>
            <person name="Coutanceau J.-P."/>
            <person name="Gouzy J."/>
            <person name="Parra G."/>
            <person name="Lardier G."/>
            <person name="Chapple C."/>
            <person name="McKernan K.J."/>
            <person name="McEwan P."/>
            <person name="Bosak S."/>
            <person name="Kellis M."/>
            <person name="Volff J.-N."/>
            <person name="Guigo R."/>
            <person name="Zody M.C."/>
            <person name="Mesirov J."/>
            <person name="Lindblad-Toh K."/>
            <person name="Birren B."/>
            <person name="Nusbaum C."/>
            <person name="Kahn D."/>
            <person name="Robinson-Rechavi M."/>
            <person name="Laudet V."/>
            <person name="Schachter V."/>
            <person name="Quetier F."/>
            <person name="Saurin W."/>
            <person name="Scarpelli C."/>
            <person name="Wincker P."/>
            <person name="Lander E.S."/>
            <person name="Weissenbach J."/>
            <person name="Roest Crollius H."/>
        </authorList>
    </citation>
    <scope>NUCLEOTIDE SEQUENCE [LARGE SCALE GENOMIC DNA]</scope>
</reference>
<feature type="region of interest" description="Disordered" evidence="1">
    <location>
        <begin position="21"/>
        <end position="55"/>
    </location>
</feature>
<proteinExistence type="predicted"/>
<protein>
    <submittedName>
        <fullName evidence="2">(spotted green pufferfish) hypothetical protein</fullName>
    </submittedName>
</protein>
<name>Q4S8K8_TETNG</name>
<dbReference type="EMBL" id="CAAE01014705">
    <property type="protein sequence ID" value="CAG03024.1"/>
    <property type="molecule type" value="Genomic_DNA"/>
</dbReference>
<gene>
    <name evidence="2" type="ORF">GSTENG00022296001</name>
</gene>
<evidence type="ECO:0000256" key="1">
    <source>
        <dbReference type="SAM" id="MobiDB-lite"/>
    </source>
</evidence>